<keyword evidence="11" id="KW-0539">Nucleus</keyword>
<evidence type="ECO:0000256" key="1">
    <source>
        <dbReference type="ARBA" id="ARBA00004123"/>
    </source>
</evidence>
<dbReference type="InterPro" id="IPR033762">
    <property type="entry name" value="MCM_OB"/>
</dbReference>
<dbReference type="Pfam" id="PF25051">
    <property type="entry name" value="WHD_MCM8"/>
    <property type="match status" value="1"/>
</dbReference>
<dbReference type="GO" id="GO:0016787">
    <property type="term" value="F:hydrolase activity"/>
    <property type="evidence" value="ECO:0007669"/>
    <property type="project" value="UniProtKB-KW"/>
</dbReference>
<dbReference type="SMART" id="SM00382">
    <property type="entry name" value="AAA"/>
    <property type="match status" value="1"/>
</dbReference>
<dbReference type="STRING" id="1890364.A0A2P6NQ49"/>
<evidence type="ECO:0000256" key="3">
    <source>
        <dbReference type="ARBA" id="ARBA00012551"/>
    </source>
</evidence>
<evidence type="ECO:0000256" key="14">
    <source>
        <dbReference type="RuleBase" id="RU004070"/>
    </source>
</evidence>
<dbReference type="Proteomes" id="UP000241769">
    <property type="component" value="Unassembled WGS sequence"/>
</dbReference>
<evidence type="ECO:0000256" key="7">
    <source>
        <dbReference type="ARBA" id="ARBA00022806"/>
    </source>
</evidence>
<evidence type="ECO:0000256" key="2">
    <source>
        <dbReference type="ARBA" id="ARBA00008010"/>
    </source>
</evidence>
<sequence length="732" mass="81761">MGEEELLGWDLYFPEEVFSPDALQIDFIQSFVTSLEESDACPTLEDVEFNHSIPVDYSKLKSVIPPKLSALIENEPEMGIACLGITFCNLIYRDSRRSGSIKKITPRLENFGYCTPLRSLKSNCIGKFLSIKGTVVRVGHIRPYVNQMNFECGTCEQEMTVHLKDGKYKYPDRCGTQGCRSKTFVPNYQSAVTQDMQKIKIQEQMDRKEPGRVPRTVECELTADLVDTCVPGDVVTICGIVKTVSTEAEKGKKDNHKATFYIYIDANSIDSDKTNDTLNKNEVAQFTTKEMYAFQEISDEQNVFRLIVNSVCPSIYGHEMVKAGMVLTLFGGCPKYVDENSRIPVRGESHLLVVGDPGLGKSQMLTAINNVAPRGVYVCGSNSTTTGLTVSLMKEAGTGDYALEAGALVLADRGCCCIDEFDKMVNEHTALMEAMEQQRISIAKAGIVANLPARTSVIAAANPVGGHYNKAKTVSGNLNIGAALLSRFDLVFILLDKPDEKRDLLLSEHVMELHGGKRSKPKSMVGCLRETVLDNGEGSLLSRLEIGHSAFDPLHPILLRKYIAYARQYVYPTRRLSPEACAVIQNFYLSLREKHRSSESTPITTRQLESIIRLSEARAKLELREEVTEQDAWDVIEIMKESLYEQFEDEMGNIDFRRNAGMGKKKEAGRFIAELTRMSQDLSKTVFNVTELNNVMTRLGLRVPNVQDFIDSMNVEGFLLKQGPKSYKLSLY</sequence>
<dbReference type="OrthoDB" id="422555at2759"/>
<dbReference type="InterPro" id="IPR056875">
    <property type="entry name" value="MCM8/REC_WHD"/>
</dbReference>
<dbReference type="InterPro" id="IPR041562">
    <property type="entry name" value="MCM_lid"/>
</dbReference>
<dbReference type="InterPro" id="IPR001208">
    <property type="entry name" value="MCM_dom"/>
</dbReference>
<evidence type="ECO:0000256" key="6">
    <source>
        <dbReference type="ARBA" id="ARBA00022801"/>
    </source>
</evidence>
<dbReference type="Pfam" id="PF17207">
    <property type="entry name" value="MCM_OB"/>
    <property type="match status" value="1"/>
</dbReference>
<dbReference type="PRINTS" id="PR01657">
    <property type="entry name" value="MCMFAMILY"/>
</dbReference>
<dbReference type="Pfam" id="PF17855">
    <property type="entry name" value="MCM_lid"/>
    <property type="match status" value="1"/>
</dbReference>
<dbReference type="GO" id="GO:0000724">
    <property type="term" value="P:double-strand break repair via homologous recombination"/>
    <property type="evidence" value="ECO:0007669"/>
    <property type="project" value="UniProtKB-ARBA"/>
</dbReference>
<evidence type="ECO:0000256" key="8">
    <source>
        <dbReference type="ARBA" id="ARBA00022840"/>
    </source>
</evidence>
<dbReference type="CDD" id="cd22247">
    <property type="entry name" value="MCM8_WHD"/>
    <property type="match status" value="1"/>
</dbReference>
<keyword evidence="5" id="KW-0227">DNA damage</keyword>
<evidence type="ECO:0000256" key="4">
    <source>
        <dbReference type="ARBA" id="ARBA00022741"/>
    </source>
</evidence>
<proteinExistence type="inferred from homology"/>
<keyword evidence="6" id="KW-0378">Hydrolase</keyword>
<dbReference type="SMART" id="SM00350">
    <property type="entry name" value="MCM"/>
    <property type="match status" value="1"/>
</dbReference>
<comment type="subcellular location">
    <subcellularLocation>
        <location evidence="1">Nucleus</location>
    </subcellularLocation>
</comment>
<comment type="caution">
    <text evidence="16">The sequence shown here is derived from an EMBL/GenBank/DDBJ whole genome shotgun (WGS) entry which is preliminary data.</text>
</comment>
<accession>A0A2P6NQ49</accession>
<reference evidence="16 17" key="1">
    <citation type="journal article" date="2018" name="Genome Biol. Evol.">
        <title>Multiple Roots of Fruiting Body Formation in Amoebozoa.</title>
        <authorList>
            <person name="Hillmann F."/>
            <person name="Forbes G."/>
            <person name="Novohradska S."/>
            <person name="Ferling I."/>
            <person name="Riege K."/>
            <person name="Groth M."/>
            <person name="Westermann M."/>
            <person name="Marz M."/>
            <person name="Spaller T."/>
            <person name="Winckler T."/>
            <person name="Schaap P."/>
            <person name="Glockner G."/>
        </authorList>
    </citation>
    <scope>NUCLEOTIDE SEQUENCE [LARGE SCALE GENOMIC DNA]</scope>
    <source>
        <strain evidence="16 17">Jena</strain>
    </source>
</reference>
<evidence type="ECO:0000256" key="13">
    <source>
        <dbReference type="ARBA" id="ARBA00047995"/>
    </source>
</evidence>
<dbReference type="EC" id="3.6.4.12" evidence="3"/>
<dbReference type="InterPro" id="IPR027417">
    <property type="entry name" value="P-loop_NTPase"/>
</dbReference>
<evidence type="ECO:0000256" key="12">
    <source>
        <dbReference type="ARBA" id="ARBA00042306"/>
    </source>
</evidence>
<keyword evidence="7" id="KW-0347">Helicase</keyword>
<evidence type="ECO:0000256" key="11">
    <source>
        <dbReference type="ARBA" id="ARBA00023242"/>
    </source>
</evidence>
<dbReference type="SUPFAM" id="SSF52540">
    <property type="entry name" value="P-loop containing nucleoside triphosphate hydrolases"/>
    <property type="match status" value="1"/>
</dbReference>
<feature type="domain" description="MCM C-terminal AAA(+) ATPase" evidence="15">
    <location>
        <begin position="303"/>
        <end position="510"/>
    </location>
</feature>
<dbReference type="Gene3D" id="2.20.28.10">
    <property type="match status" value="1"/>
</dbReference>
<dbReference type="GO" id="GO:0017116">
    <property type="term" value="F:single-stranded DNA helicase activity"/>
    <property type="evidence" value="ECO:0007669"/>
    <property type="project" value="TreeGrafter"/>
</dbReference>
<dbReference type="GO" id="GO:0003697">
    <property type="term" value="F:single-stranded DNA binding"/>
    <property type="evidence" value="ECO:0007669"/>
    <property type="project" value="TreeGrafter"/>
</dbReference>
<dbReference type="PANTHER" id="PTHR11630:SF47">
    <property type="entry name" value="DNA HELICASE MCM8"/>
    <property type="match status" value="1"/>
</dbReference>
<dbReference type="Pfam" id="PF00493">
    <property type="entry name" value="MCM"/>
    <property type="match status" value="1"/>
</dbReference>
<evidence type="ECO:0000256" key="10">
    <source>
        <dbReference type="ARBA" id="ARBA00023204"/>
    </source>
</evidence>
<dbReference type="GO" id="GO:0042555">
    <property type="term" value="C:MCM complex"/>
    <property type="evidence" value="ECO:0007669"/>
    <property type="project" value="TreeGrafter"/>
</dbReference>
<keyword evidence="10" id="KW-0234">DNA repair</keyword>
<keyword evidence="17" id="KW-1185">Reference proteome</keyword>
<protein>
    <recommendedName>
        <fullName evidence="3">DNA helicase</fullName>
        <ecNumber evidence="3">3.6.4.12</ecNumber>
    </recommendedName>
    <alternativeName>
        <fullName evidence="12">Minichromosome maintenance 8</fullName>
    </alternativeName>
</protein>
<evidence type="ECO:0000256" key="5">
    <source>
        <dbReference type="ARBA" id="ARBA00022763"/>
    </source>
</evidence>
<dbReference type="PROSITE" id="PS50051">
    <property type="entry name" value="MCM_2"/>
    <property type="match status" value="1"/>
</dbReference>
<dbReference type="InterPro" id="IPR003593">
    <property type="entry name" value="AAA+_ATPase"/>
</dbReference>
<dbReference type="CDD" id="cd17759">
    <property type="entry name" value="MCM8"/>
    <property type="match status" value="1"/>
</dbReference>
<evidence type="ECO:0000259" key="15">
    <source>
        <dbReference type="PROSITE" id="PS50051"/>
    </source>
</evidence>
<dbReference type="Gene3D" id="2.40.50.140">
    <property type="entry name" value="Nucleic acid-binding proteins"/>
    <property type="match status" value="1"/>
</dbReference>
<dbReference type="EMBL" id="MDYQ01000035">
    <property type="protein sequence ID" value="PRP86075.1"/>
    <property type="molecule type" value="Genomic_DNA"/>
</dbReference>
<dbReference type="Gene3D" id="3.40.50.300">
    <property type="entry name" value="P-loop containing nucleotide triphosphate hydrolases"/>
    <property type="match status" value="1"/>
</dbReference>
<dbReference type="SUPFAM" id="SSF50249">
    <property type="entry name" value="Nucleic acid-binding proteins"/>
    <property type="match status" value="1"/>
</dbReference>
<comment type="catalytic activity">
    <reaction evidence="13">
        <text>ATP + H2O = ADP + phosphate + H(+)</text>
        <dbReference type="Rhea" id="RHEA:13065"/>
        <dbReference type="ChEBI" id="CHEBI:15377"/>
        <dbReference type="ChEBI" id="CHEBI:15378"/>
        <dbReference type="ChEBI" id="CHEBI:30616"/>
        <dbReference type="ChEBI" id="CHEBI:43474"/>
        <dbReference type="ChEBI" id="CHEBI:456216"/>
        <dbReference type="EC" id="3.6.4.12"/>
    </reaction>
</comment>
<dbReference type="AlphaFoldDB" id="A0A2P6NQ49"/>
<dbReference type="GO" id="GO:0005524">
    <property type="term" value="F:ATP binding"/>
    <property type="evidence" value="ECO:0007669"/>
    <property type="project" value="UniProtKB-KW"/>
</dbReference>
<dbReference type="InterPro" id="IPR031327">
    <property type="entry name" value="MCM"/>
</dbReference>
<dbReference type="FunFam" id="2.20.28.10:FF:000007">
    <property type="entry name" value="DNA helicase MCM8 isoform X1"/>
    <property type="match status" value="1"/>
</dbReference>
<dbReference type="InterPro" id="IPR012340">
    <property type="entry name" value="NA-bd_OB-fold"/>
</dbReference>
<evidence type="ECO:0000313" key="17">
    <source>
        <dbReference type="Proteomes" id="UP000241769"/>
    </source>
</evidence>
<dbReference type="InParanoid" id="A0A2P6NQ49"/>
<evidence type="ECO:0000313" key="16">
    <source>
        <dbReference type="EMBL" id="PRP86075.1"/>
    </source>
</evidence>
<dbReference type="FunCoup" id="A0A2P6NQ49">
    <property type="interactions" value="106"/>
</dbReference>
<comment type="similarity">
    <text evidence="2 14">Belongs to the MCM family.</text>
</comment>
<keyword evidence="9 14" id="KW-0238">DNA-binding</keyword>
<keyword evidence="4 14" id="KW-0547">Nucleotide-binding</keyword>
<organism evidence="16 17">
    <name type="scientific">Planoprotostelium fungivorum</name>
    <dbReference type="NCBI Taxonomy" id="1890364"/>
    <lineage>
        <taxon>Eukaryota</taxon>
        <taxon>Amoebozoa</taxon>
        <taxon>Evosea</taxon>
        <taxon>Variosea</taxon>
        <taxon>Cavosteliida</taxon>
        <taxon>Cavosteliaceae</taxon>
        <taxon>Planoprotostelium</taxon>
    </lineage>
</organism>
<gene>
    <name evidence="16" type="ORF">PROFUN_03062</name>
</gene>
<dbReference type="PANTHER" id="PTHR11630">
    <property type="entry name" value="DNA REPLICATION LICENSING FACTOR MCM FAMILY MEMBER"/>
    <property type="match status" value="1"/>
</dbReference>
<name>A0A2P6NQ49_9EUKA</name>
<dbReference type="FunFam" id="3.40.50.300:FF:000650">
    <property type="entry name" value="DNA helicase MCM8 isoform X1"/>
    <property type="match status" value="1"/>
</dbReference>
<dbReference type="GO" id="GO:0005634">
    <property type="term" value="C:nucleus"/>
    <property type="evidence" value="ECO:0007669"/>
    <property type="project" value="UniProtKB-SubCell"/>
</dbReference>
<evidence type="ECO:0000256" key="9">
    <source>
        <dbReference type="ARBA" id="ARBA00023125"/>
    </source>
</evidence>
<keyword evidence="8 14" id="KW-0067">ATP-binding</keyword>